<feature type="transmembrane region" description="Helical" evidence="2">
    <location>
        <begin position="313"/>
        <end position="333"/>
    </location>
</feature>
<organism evidence="4 5">
    <name type="scientific">Candidula unifasciata</name>
    <dbReference type="NCBI Taxonomy" id="100452"/>
    <lineage>
        <taxon>Eukaryota</taxon>
        <taxon>Metazoa</taxon>
        <taxon>Spiralia</taxon>
        <taxon>Lophotrochozoa</taxon>
        <taxon>Mollusca</taxon>
        <taxon>Gastropoda</taxon>
        <taxon>Heterobranchia</taxon>
        <taxon>Euthyneura</taxon>
        <taxon>Panpulmonata</taxon>
        <taxon>Eupulmonata</taxon>
        <taxon>Stylommatophora</taxon>
        <taxon>Helicina</taxon>
        <taxon>Helicoidea</taxon>
        <taxon>Geomitridae</taxon>
        <taxon>Candidula</taxon>
    </lineage>
</organism>
<dbReference type="InterPro" id="IPR020846">
    <property type="entry name" value="MFS_dom"/>
</dbReference>
<keyword evidence="2" id="KW-0472">Membrane</keyword>
<dbReference type="Pfam" id="PF07690">
    <property type="entry name" value="MFS_1"/>
    <property type="match status" value="1"/>
</dbReference>
<feature type="transmembrane region" description="Helical" evidence="2">
    <location>
        <begin position="405"/>
        <end position="425"/>
    </location>
</feature>
<dbReference type="EMBL" id="CAJHNH020001677">
    <property type="protein sequence ID" value="CAG5124020.1"/>
    <property type="molecule type" value="Genomic_DNA"/>
</dbReference>
<name>A0A8S3Z8G2_9EUPU</name>
<dbReference type="InterPro" id="IPR050327">
    <property type="entry name" value="Proton-linked_MCT"/>
</dbReference>
<dbReference type="Proteomes" id="UP000678393">
    <property type="component" value="Unassembled WGS sequence"/>
</dbReference>
<dbReference type="Gene3D" id="1.20.1250.20">
    <property type="entry name" value="MFS general substrate transporter like domains"/>
    <property type="match status" value="2"/>
</dbReference>
<dbReference type="PANTHER" id="PTHR11360">
    <property type="entry name" value="MONOCARBOXYLATE TRANSPORTER"/>
    <property type="match status" value="1"/>
</dbReference>
<feature type="transmembrane region" description="Helical" evidence="2">
    <location>
        <begin position="60"/>
        <end position="79"/>
    </location>
</feature>
<feature type="transmembrane region" description="Helical" evidence="2">
    <location>
        <begin position="437"/>
        <end position="458"/>
    </location>
</feature>
<comment type="caution">
    <text evidence="4">The sequence shown here is derived from an EMBL/GenBank/DDBJ whole genome shotgun (WGS) entry which is preliminary data.</text>
</comment>
<feature type="transmembrane region" description="Helical" evidence="2">
    <location>
        <begin position="345"/>
        <end position="364"/>
    </location>
</feature>
<protein>
    <recommendedName>
        <fullName evidence="3">Major facilitator superfamily (MFS) profile domain-containing protein</fullName>
    </recommendedName>
</protein>
<evidence type="ECO:0000313" key="5">
    <source>
        <dbReference type="Proteomes" id="UP000678393"/>
    </source>
</evidence>
<dbReference type="PANTHER" id="PTHR11360:SF284">
    <property type="entry name" value="EG:103B4.3 PROTEIN-RELATED"/>
    <property type="match status" value="1"/>
</dbReference>
<proteinExistence type="predicted"/>
<feature type="transmembrane region" description="Helical" evidence="2">
    <location>
        <begin position="91"/>
        <end position="110"/>
    </location>
</feature>
<keyword evidence="2" id="KW-1133">Transmembrane helix</keyword>
<evidence type="ECO:0000313" key="4">
    <source>
        <dbReference type="EMBL" id="CAG5124020.1"/>
    </source>
</evidence>
<dbReference type="PROSITE" id="PS50850">
    <property type="entry name" value="MFS"/>
    <property type="match status" value="1"/>
</dbReference>
<feature type="transmembrane region" description="Helical" evidence="2">
    <location>
        <begin position="122"/>
        <end position="140"/>
    </location>
</feature>
<comment type="subcellular location">
    <subcellularLocation>
        <location evidence="1">Membrane</location>
        <topology evidence="1">Multi-pass membrane protein</topology>
    </subcellularLocation>
</comment>
<reference evidence="4" key="1">
    <citation type="submission" date="2021-04" db="EMBL/GenBank/DDBJ databases">
        <authorList>
            <consortium name="Molecular Ecology Group"/>
        </authorList>
    </citation>
    <scope>NUCLEOTIDE SEQUENCE</scope>
</reference>
<gene>
    <name evidence="4" type="ORF">CUNI_LOCUS9578</name>
</gene>
<dbReference type="GO" id="GO:0008028">
    <property type="term" value="F:monocarboxylic acid transmembrane transporter activity"/>
    <property type="evidence" value="ECO:0007669"/>
    <property type="project" value="TreeGrafter"/>
</dbReference>
<feature type="transmembrane region" description="Helical" evidence="2">
    <location>
        <begin position="277"/>
        <end position="301"/>
    </location>
</feature>
<dbReference type="CDD" id="cd17352">
    <property type="entry name" value="MFS_MCT_SLC16"/>
    <property type="match status" value="1"/>
</dbReference>
<sequence>MITSFSEGLGRAEGLFFLQFQSKFGASAQLAAWPNSLLSTVRMFMGPACMAVVNRYSVRTASIIGTLLCFTGMLLNSFAPNVYFLFLSHTLLGGIGRGLMAGVVILNLYFDKHRSLANGLGLSGIGMGSLWTIPLVQYLFDEYGFTGTFMILSALLLHGLLIAMLYRPLRLHYQFMTAKLIQLLGDIVAASKEDVSGKSSSSSSSDDDADTFILNKEESTQSESNATGESVEIEKKDNSEGCLRSSLKICFPVEFKREGEKKTSDIYHWDLIKNIPFMIFCSNGLLYLLAVKIAFLFLPAIALSKGFSKQQAAIILTIIGGTDTFARIFTGFLMDLKPLRRYRQYFFTCLLYLLAADTLMIPILPSFTSVSIVCAIYGFLTGAFMAQRMVFLVDIVGREKVASALGIQRVFQGVGTLVGPPIAGALRDALGNYDSSFYLGGGSMLGSALLMTLCFVLLRIQHRKSSI</sequence>
<dbReference type="GO" id="GO:0016020">
    <property type="term" value="C:membrane"/>
    <property type="evidence" value="ECO:0007669"/>
    <property type="project" value="UniProtKB-SubCell"/>
</dbReference>
<dbReference type="InterPro" id="IPR011701">
    <property type="entry name" value="MFS"/>
</dbReference>
<evidence type="ECO:0000256" key="1">
    <source>
        <dbReference type="ARBA" id="ARBA00004141"/>
    </source>
</evidence>
<keyword evidence="2" id="KW-0812">Transmembrane</keyword>
<feature type="transmembrane region" description="Helical" evidence="2">
    <location>
        <begin position="370"/>
        <end position="393"/>
    </location>
</feature>
<evidence type="ECO:0000256" key="2">
    <source>
        <dbReference type="SAM" id="Phobius"/>
    </source>
</evidence>
<evidence type="ECO:0000259" key="3">
    <source>
        <dbReference type="PROSITE" id="PS50850"/>
    </source>
</evidence>
<dbReference type="InterPro" id="IPR036259">
    <property type="entry name" value="MFS_trans_sf"/>
</dbReference>
<accession>A0A8S3Z8G2</accession>
<feature type="transmembrane region" description="Helical" evidence="2">
    <location>
        <begin position="146"/>
        <end position="166"/>
    </location>
</feature>
<dbReference type="SUPFAM" id="SSF103473">
    <property type="entry name" value="MFS general substrate transporter"/>
    <property type="match status" value="1"/>
</dbReference>
<keyword evidence="5" id="KW-1185">Reference proteome</keyword>
<dbReference type="AlphaFoldDB" id="A0A8S3Z8G2"/>
<feature type="domain" description="Major facilitator superfamily (MFS) profile" evidence="3">
    <location>
        <begin position="276"/>
        <end position="467"/>
    </location>
</feature>
<dbReference type="OrthoDB" id="6286464at2759"/>